<name>A0A2Z6NY62_TRISU</name>
<feature type="compositionally biased region" description="Basic residues" evidence="1">
    <location>
        <begin position="351"/>
        <end position="360"/>
    </location>
</feature>
<evidence type="ECO:0000256" key="1">
    <source>
        <dbReference type="SAM" id="MobiDB-lite"/>
    </source>
</evidence>
<accession>A0A2Z6NY62</accession>
<dbReference type="PANTHER" id="PTHR46213:SF24">
    <property type="entry name" value="HHH-GPD DOMAIN-CONTAINING PROTEIN"/>
    <property type="match status" value="1"/>
</dbReference>
<dbReference type="GO" id="GO:0035514">
    <property type="term" value="F:DNA demethylase activity"/>
    <property type="evidence" value="ECO:0007669"/>
    <property type="project" value="InterPro"/>
</dbReference>
<protein>
    <submittedName>
        <fullName evidence="2">Uncharacterized protein</fullName>
    </submittedName>
</protein>
<dbReference type="GO" id="GO:0019104">
    <property type="term" value="F:DNA N-glycosylase activity"/>
    <property type="evidence" value="ECO:0007669"/>
    <property type="project" value="InterPro"/>
</dbReference>
<dbReference type="InterPro" id="IPR044811">
    <property type="entry name" value="DME/ROS1"/>
</dbReference>
<evidence type="ECO:0000313" key="2">
    <source>
        <dbReference type="EMBL" id="GAU40885.1"/>
    </source>
</evidence>
<dbReference type="PANTHER" id="PTHR46213">
    <property type="entry name" value="TRANSCRIPTIONAL ACTIVATOR DEMETER"/>
    <property type="match status" value="1"/>
</dbReference>
<dbReference type="Proteomes" id="UP000242715">
    <property type="component" value="Unassembled WGS sequence"/>
</dbReference>
<keyword evidence="3" id="KW-1185">Reference proteome</keyword>
<proteinExistence type="predicted"/>
<sequence length="420" mass="47277">MNFGEQLLGQDGTQFQMNNTWVPITPEKLIQVRSNTVSGWPANQMSRADYQEFHIPGRDYVNEMLLHYHGPYQDPRLIGQTVQIGEHSNFGGNLVNRNSAINHISGSYSQAQQYESNGLNNNTLELLLNRNATNIATANRNLDTSINMAARNPLLPKFYPQTSSDVSYSYAASDIGYREANRLLIPNRISEISGCNTDSLLNNDIHCSVSNQLKGIFSNASYGNTYPEPYLNYVPTSEADATTSFTNSLQSIPKTMDQHKFVENQFAHFHELSRDLDNHAIAESTSHEKDFVPCTENEIQEYSEGLLQQIVDSSSAIISTAHGDQKGSVSNICDKGSNEIFDLNKTPQQKVTRRRKHRPKVIREAKPKKNTNPASQKTDIKENPRKKRKNVTKTAATPKADKIVHMKVRAAWFFSKRPTI</sequence>
<dbReference type="AlphaFoldDB" id="A0A2Z6NY62"/>
<evidence type="ECO:0000313" key="3">
    <source>
        <dbReference type="Proteomes" id="UP000242715"/>
    </source>
</evidence>
<gene>
    <name evidence="2" type="ORF">TSUD_40600</name>
</gene>
<dbReference type="EMBL" id="DF973831">
    <property type="protein sequence ID" value="GAU40885.1"/>
    <property type="molecule type" value="Genomic_DNA"/>
</dbReference>
<dbReference type="OrthoDB" id="5607at2759"/>
<dbReference type="GO" id="GO:0141166">
    <property type="term" value="P:chromosomal 5-methylcytosine DNA demethylation pathway"/>
    <property type="evidence" value="ECO:0007669"/>
    <property type="project" value="InterPro"/>
</dbReference>
<organism evidence="2 3">
    <name type="scientific">Trifolium subterraneum</name>
    <name type="common">Subterranean clover</name>
    <dbReference type="NCBI Taxonomy" id="3900"/>
    <lineage>
        <taxon>Eukaryota</taxon>
        <taxon>Viridiplantae</taxon>
        <taxon>Streptophyta</taxon>
        <taxon>Embryophyta</taxon>
        <taxon>Tracheophyta</taxon>
        <taxon>Spermatophyta</taxon>
        <taxon>Magnoliopsida</taxon>
        <taxon>eudicotyledons</taxon>
        <taxon>Gunneridae</taxon>
        <taxon>Pentapetalae</taxon>
        <taxon>rosids</taxon>
        <taxon>fabids</taxon>
        <taxon>Fabales</taxon>
        <taxon>Fabaceae</taxon>
        <taxon>Papilionoideae</taxon>
        <taxon>50 kb inversion clade</taxon>
        <taxon>NPAAA clade</taxon>
        <taxon>Hologalegina</taxon>
        <taxon>IRL clade</taxon>
        <taxon>Trifolieae</taxon>
        <taxon>Trifolium</taxon>
    </lineage>
</organism>
<feature type="region of interest" description="Disordered" evidence="1">
    <location>
        <begin position="343"/>
        <end position="400"/>
    </location>
</feature>
<reference evidence="3" key="1">
    <citation type="journal article" date="2017" name="Front. Plant Sci.">
        <title>Climate Clever Clovers: New Paradigm to Reduce the Environmental Footprint of Ruminants by Breeding Low Methanogenic Forages Utilizing Haplotype Variation.</title>
        <authorList>
            <person name="Kaur P."/>
            <person name="Appels R."/>
            <person name="Bayer P.E."/>
            <person name="Keeble-Gagnere G."/>
            <person name="Wang J."/>
            <person name="Hirakawa H."/>
            <person name="Shirasawa K."/>
            <person name="Vercoe P."/>
            <person name="Stefanova K."/>
            <person name="Durmic Z."/>
            <person name="Nichols P."/>
            <person name="Revell C."/>
            <person name="Isobe S.N."/>
            <person name="Edwards D."/>
            <person name="Erskine W."/>
        </authorList>
    </citation>
    <scope>NUCLEOTIDE SEQUENCE [LARGE SCALE GENOMIC DNA]</scope>
    <source>
        <strain evidence="3">cv. Daliak</strain>
    </source>
</reference>